<evidence type="ECO:0000313" key="2">
    <source>
        <dbReference type="EMBL" id="RLZ11737.1"/>
    </source>
</evidence>
<evidence type="ECO:0000259" key="1">
    <source>
        <dbReference type="PROSITE" id="PS51729"/>
    </source>
</evidence>
<dbReference type="RefSeq" id="WP_121934043.1">
    <property type="nucleotide sequence ID" value="NZ_RDOJ01000004.1"/>
</dbReference>
<dbReference type="InterPro" id="IPR016181">
    <property type="entry name" value="Acyl_CoA_acyltransferase"/>
</dbReference>
<dbReference type="Gene3D" id="3.40.630.30">
    <property type="match status" value="1"/>
</dbReference>
<dbReference type="PANTHER" id="PTHR31435">
    <property type="entry name" value="PROTEIN NATD1"/>
    <property type="match status" value="1"/>
</dbReference>
<proteinExistence type="predicted"/>
<sequence length="104" mass="12381">MEIKYTQTINDGQFTIYDEEEIVGYVKYEWAKNGNIDAKATFIDEKYRGQNLGEVLVDELIEFAEQNDVLIFPVCPYIIHYFKKHPDLEYLLDEEYLESLKEDE</sequence>
<dbReference type="PANTHER" id="PTHR31435:SF9">
    <property type="entry name" value="PROTEIN NATD1"/>
    <property type="match status" value="1"/>
</dbReference>
<dbReference type="Pfam" id="PF14542">
    <property type="entry name" value="Acetyltransf_CG"/>
    <property type="match status" value="1"/>
</dbReference>
<reference evidence="2 3" key="1">
    <citation type="submission" date="2018-10" db="EMBL/GenBank/DDBJ databases">
        <authorList>
            <person name="Chen X."/>
        </authorList>
    </citation>
    <scope>NUCLEOTIDE SEQUENCE [LARGE SCALE GENOMIC DNA]</scope>
    <source>
        <strain evidence="2 3">YIM 102668</strain>
    </source>
</reference>
<keyword evidence="3" id="KW-1185">Reference proteome</keyword>
<dbReference type="Proteomes" id="UP000275348">
    <property type="component" value="Unassembled WGS sequence"/>
</dbReference>
<dbReference type="InterPro" id="IPR045057">
    <property type="entry name" value="Gcn5-rel_NAT"/>
</dbReference>
<dbReference type="SUPFAM" id="SSF55729">
    <property type="entry name" value="Acyl-CoA N-acyltransferases (Nat)"/>
    <property type="match status" value="1"/>
</dbReference>
<organism evidence="2 3">
    <name type="scientific">Faecalibacter macacae</name>
    <dbReference type="NCBI Taxonomy" id="1859289"/>
    <lineage>
        <taxon>Bacteria</taxon>
        <taxon>Pseudomonadati</taxon>
        <taxon>Bacteroidota</taxon>
        <taxon>Flavobacteriia</taxon>
        <taxon>Flavobacteriales</taxon>
        <taxon>Weeksellaceae</taxon>
        <taxon>Faecalibacter</taxon>
    </lineage>
</organism>
<protein>
    <submittedName>
        <fullName evidence="2">N-acetyltransferase</fullName>
    </submittedName>
</protein>
<gene>
    <name evidence="2" type="ORF">EAH69_04775</name>
</gene>
<dbReference type="PROSITE" id="PS51729">
    <property type="entry name" value="GNAT_YJDJ"/>
    <property type="match status" value="1"/>
</dbReference>
<feature type="domain" description="N-acetyltransferase" evidence="1">
    <location>
        <begin position="6"/>
        <end position="93"/>
    </location>
</feature>
<accession>A0A3L9MFG4</accession>
<dbReference type="CDD" id="cd04301">
    <property type="entry name" value="NAT_SF"/>
    <property type="match status" value="1"/>
</dbReference>
<dbReference type="InterPro" id="IPR031165">
    <property type="entry name" value="GNAT_YJDJ"/>
</dbReference>
<dbReference type="AlphaFoldDB" id="A0A3L9MFG4"/>
<dbReference type="OrthoDB" id="9793389at2"/>
<name>A0A3L9MFG4_9FLAO</name>
<comment type="caution">
    <text evidence="2">The sequence shown here is derived from an EMBL/GenBank/DDBJ whole genome shotgun (WGS) entry which is preliminary data.</text>
</comment>
<dbReference type="EMBL" id="RDOJ01000004">
    <property type="protein sequence ID" value="RLZ11737.1"/>
    <property type="molecule type" value="Genomic_DNA"/>
</dbReference>
<evidence type="ECO:0000313" key="3">
    <source>
        <dbReference type="Proteomes" id="UP000275348"/>
    </source>
</evidence>